<evidence type="ECO:0000259" key="11">
    <source>
        <dbReference type="Pfam" id="PF21481"/>
    </source>
</evidence>
<organism evidence="12">
    <name type="scientific">Strongylocentrotus purpuratus</name>
    <name type="common">Purple sea urchin</name>
    <dbReference type="NCBI Taxonomy" id="7668"/>
    <lineage>
        <taxon>Eukaryota</taxon>
        <taxon>Metazoa</taxon>
        <taxon>Echinodermata</taxon>
        <taxon>Eleutherozoa</taxon>
        <taxon>Echinozoa</taxon>
        <taxon>Echinoidea</taxon>
        <taxon>Euechinoidea</taxon>
        <taxon>Echinacea</taxon>
        <taxon>Camarodonta</taxon>
        <taxon>Echinidea</taxon>
        <taxon>Strongylocentrotidae</taxon>
        <taxon>Strongylocentrotus</taxon>
    </lineage>
</organism>
<dbReference type="Pfam" id="PF21481">
    <property type="entry name" value="DIKK1-2-4_C-subdom1"/>
    <property type="match status" value="1"/>
</dbReference>
<accession>A1XR81</accession>
<dbReference type="GO" id="GO:0005615">
    <property type="term" value="C:extracellular space"/>
    <property type="evidence" value="ECO:0000318"/>
    <property type="project" value="GO_Central"/>
</dbReference>
<evidence type="ECO:0000256" key="7">
    <source>
        <dbReference type="ARBA" id="ARBA00023157"/>
    </source>
</evidence>
<dbReference type="EMBL" id="DQ644492">
    <property type="protein sequence ID" value="ABG34308.1"/>
    <property type="molecule type" value="mRNA"/>
</dbReference>
<dbReference type="HOGENOM" id="CLU_1186333_0_0_1"/>
<reference evidence="12" key="1">
    <citation type="submission" date="2006-05" db="EMBL/GenBank/DDBJ databases">
        <title>The expression pattern of dickkopf in the sea urchin Strongylocentrotus purpuratus and in the amphioxus Branchiostoma floridae.</title>
        <authorList>
            <person name="Kuehn A."/>
            <person name="Panopoulou G."/>
            <person name="Poustka A.J."/>
        </authorList>
    </citation>
    <scope>NUCLEOTIDE SEQUENCE</scope>
</reference>
<evidence type="ECO:0000313" key="14">
    <source>
        <dbReference type="Proteomes" id="UP000007110"/>
    </source>
</evidence>
<reference evidence="14" key="2">
    <citation type="submission" date="2015-02" db="EMBL/GenBank/DDBJ databases">
        <title>Genome sequencing for Strongylocentrotus purpuratus.</title>
        <authorList>
            <person name="Murali S."/>
            <person name="Liu Y."/>
            <person name="Vee V."/>
            <person name="English A."/>
            <person name="Wang M."/>
            <person name="Skinner E."/>
            <person name="Han Y."/>
            <person name="Muzny D.M."/>
            <person name="Worley K.C."/>
            <person name="Gibbs R.A."/>
        </authorList>
    </citation>
    <scope>NUCLEOTIDE SEQUENCE</scope>
</reference>
<dbReference type="GO" id="GO:0016055">
    <property type="term" value="P:Wnt signaling pathway"/>
    <property type="evidence" value="ECO:0007669"/>
    <property type="project" value="UniProtKB-KW"/>
</dbReference>
<dbReference type="RefSeq" id="NP_001091929.1">
    <property type="nucleotide sequence ID" value="NM_001098459.1"/>
</dbReference>
<dbReference type="KEGG" id="spu:100048987"/>
<evidence type="ECO:0000259" key="10">
    <source>
        <dbReference type="Pfam" id="PF04706"/>
    </source>
</evidence>
<evidence type="ECO:0000313" key="12">
    <source>
        <dbReference type="EMBL" id="ABG34308.1"/>
    </source>
</evidence>
<dbReference type="OrthoDB" id="4321958at2759"/>
<sequence>MAAPSAILKYLLSVLVCYVLFAVPSQGIYIKDRSSRQRGSERTRGRDNPGDDTSVEERRREPFTRTLVLCEADRECPYKYYCHSGEGHKSCLRCRKSHRRCHRNKMCCQGNTCVDGRCIPHQFRFDEAYNTAVQNFESEVNEEEESILQDTKFKLRKARQGEQCSSSVSCEDGLCCAQHLWSKMCKPMLEEGDICTKKRDRLTDVFQRCECSQGLSCKRDSVPERRLHVCQAVKHRSSGTSTERGGGEGAAQGETLSQRERLLSLPVEKIRPLPSKNDGDLLGYLSAESGEKLFDLAGRGERWMMGRSAEKLKGTAYRDTTEITRTEQADIEASQLTVL</sequence>
<keyword evidence="5" id="KW-0879">Wnt signaling pathway</keyword>
<dbReference type="PANTHER" id="PTHR12113">
    <property type="entry name" value="DICKKOPF3-LIKE 3"/>
    <property type="match status" value="1"/>
</dbReference>
<proteinExistence type="evidence at transcript level"/>
<dbReference type="InterPro" id="IPR048500">
    <property type="entry name" value="DIKK1/2/4_C-subdom1"/>
</dbReference>
<evidence type="ECO:0000256" key="8">
    <source>
        <dbReference type="SAM" id="MobiDB-lite"/>
    </source>
</evidence>
<evidence type="ECO:0000256" key="5">
    <source>
        <dbReference type="ARBA" id="ARBA00022687"/>
    </source>
</evidence>
<evidence type="ECO:0000256" key="2">
    <source>
        <dbReference type="ARBA" id="ARBA00010842"/>
    </source>
</evidence>
<feature type="domain" description="Dickkopf-related protein 1/2/4 C-terminal subdomain 1" evidence="11">
    <location>
        <begin position="160"/>
        <end position="189"/>
    </location>
</feature>
<dbReference type="AlphaFoldDB" id="A1XR81"/>
<keyword evidence="4" id="KW-0964">Secreted</keyword>
<evidence type="ECO:0000256" key="4">
    <source>
        <dbReference type="ARBA" id="ARBA00022525"/>
    </source>
</evidence>
<dbReference type="InParanoid" id="A1XR81"/>
<keyword evidence="14" id="KW-1185">Reference proteome</keyword>
<keyword evidence="7" id="KW-1015">Disulfide bond</keyword>
<feature type="chain" id="PRO_5033692065" evidence="9">
    <location>
        <begin position="28"/>
        <end position="339"/>
    </location>
</feature>
<feature type="signal peptide" evidence="9">
    <location>
        <begin position="1"/>
        <end position="27"/>
    </location>
</feature>
<evidence type="ECO:0000256" key="6">
    <source>
        <dbReference type="ARBA" id="ARBA00022729"/>
    </source>
</evidence>
<keyword evidence="6 9" id="KW-0732">Signal</keyword>
<dbReference type="GO" id="GO:0090090">
    <property type="term" value="P:negative regulation of canonical Wnt signaling pathway"/>
    <property type="evidence" value="ECO:0000318"/>
    <property type="project" value="GO_Central"/>
</dbReference>
<dbReference type="PANTHER" id="PTHR12113:SF6">
    <property type="entry name" value="DICKKOPF N-TERMINAL CYSTEINE-RICH DOMAIN-CONTAINING PROTEIN"/>
    <property type="match status" value="1"/>
</dbReference>
<evidence type="ECO:0000256" key="3">
    <source>
        <dbReference type="ARBA" id="ARBA00022473"/>
    </source>
</evidence>
<dbReference type="Gene3D" id="2.10.80.10">
    <property type="entry name" value="Lipase, subunit A"/>
    <property type="match status" value="1"/>
</dbReference>
<feature type="region of interest" description="Disordered" evidence="8">
    <location>
        <begin position="234"/>
        <end position="258"/>
    </location>
</feature>
<comment type="subcellular location">
    <subcellularLocation>
        <location evidence="1">Secreted</location>
    </subcellularLocation>
</comment>
<evidence type="ECO:0000256" key="1">
    <source>
        <dbReference type="ARBA" id="ARBA00004613"/>
    </source>
</evidence>
<reference evidence="13" key="3">
    <citation type="submission" date="2021-01" db="UniProtKB">
        <authorList>
            <consortium name="EnsemblMetazoa"/>
        </authorList>
    </citation>
    <scope>IDENTIFICATION</scope>
</reference>
<dbReference type="GeneID" id="100048987"/>
<dbReference type="GO" id="GO:0048019">
    <property type="term" value="F:receptor antagonist activity"/>
    <property type="evidence" value="ECO:0000318"/>
    <property type="project" value="GO_Central"/>
</dbReference>
<keyword evidence="3" id="KW-0217">Developmental protein</keyword>
<dbReference type="Proteomes" id="UP000007110">
    <property type="component" value="Unassembled WGS sequence"/>
</dbReference>
<name>A1XR81_STRPU</name>
<dbReference type="Pfam" id="PF04706">
    <property type="entry name" value="Dickkopf_N"/>
    <property type="match status" value="1"/>
</dbReference>
<dbReference type="GO" id="GO:0039706">
    <property type="term" value="F:co-receptor binding"/>
    <property type="evidence" value="ECO:0000318"/>
    <property type="project" value="GO_Central"/>
</dbReference>
<dbReference type="InterPro" id="IPR006796">
    <property type="entry name" value="Dickkopf_N"/>
</dbReference>
<evidence type="ECO:0000313" key="13">
    <source>
        <dbReference type="EnsemblMetazoa" id="NP_001091929"/>
    </source>
</evidence>
<protein>
    <submittedName>
        <fullName evidence="12">Dickkopf-1</fullName>
    </submittedName>
</protein>
<dbReference type="EnsemblMetazoa" id="NM_001098459">
    <property type="protein sequence ID" value="NP_001091929"/>
    <property type="gene ID" value="LOC100048987"/>
</dbReference>
<feature type="domain" description="Dickkopf N-terminal cysteine-rich" evidence="10">
    <location>
        <begin position="70"/>
        <end position="119"/>
    </location>
</feature>
<feature type="region of interest" description="Disordered" evidence="8">
    <location>
        <begin position="32"/>
        <end position="59"/>
    </location>
</feature>
<evidence type="ECO:0000256" key="9">
    <source>
        <dbReference type="SAM" id="SignalP"/>
    </source>
</evidence>
<dbReference type="CDD" id="cd23012">
    <property type="entry name" value="Dkk_Cys2"/>
    <property type="match status" value="1"/>
</dbReference>
<dbReference type="InterPro" id="IPR039863">
    <property type="entry name" value="DKK1-4"/>
</dbReference>
<comment type="similarity">
    <text evidence="2">Belongs to the dickkopf family.</text>
</comment>